<evidence type="ECO:0000313" key="11">
    <source>
        <dbReference type="EMBL" id="MBB2892478.1"/>
    </source>
</evidence>
<dbReference type="PANTHER" id="PTHR42771">
    <property type="entry name" value="IRON(3+)-HYDROXAMATE IMPORT ATP-BINDING PROTEIN FHUC"/>
    <property type="match status" value="1"/>
</dbReference>
<keyword evidence="2" id="KW-0813">Transport</keyword>
<evidence type="ECO:0000256" key="3">
    <source>
        <dbReference type="ARBA" id="ARBA00022475"/>
    </source>
</evidence>
<evidence type="ECO:0000256" key="7">
    <source>
        <dbReference type="ARBA" id="ARBA00023004"/>
    </source>
</evidence>
<feature type="domain" description="ABC transporter" evidence="10">
    <location>
        <begin position="10"/>
        <end position="245"/>
    </location>
</feature>
<evidence type="ECO:0000256" key="5">
    <source>
        <dbReference type="ARBA" id="ARBA00022741"/>
    </source>
</evidence>
<gene>
    <name evidence="11" type="ORF">FHU39_002462</name>
</gene>
<keyword evidence="9" id="KW-0472">Membrane</keyword>
<dbReference type="SMART" id="SM00382">
    <property type="entry name" value="AAA"/>
    <property type="match status" value="1"/>
</dbReference>
<dbReference type="InterPro" id="IPR003593">
    <property type="entry name" value="AAA+_ATPase"/>
</dbReference>
<evidence type="ECO:0000259" key="10">
    <source>
        <dbReference type="PROSITE" id="PS50893"/>
    </source>
</evidence>
<keyword evidence="4" id="KW-0410">Iron transport</keyword>
<dbReference type="InterPro" id="IPR017871">
    <property type="entry name" value="ABC_transporter-like_CS"/>
</dbReference>
<keyword evidence="12" id="KW-1185">Reference proteome</keyword>
<dbReference type="GO" id="GO:0016887">
    <property type="term" value="F:ATP hydrolysis activity"/>
    <property type="evidence" value="ECO:0007669"/>
    <property type="project" value="InterPro"/>
</dbReference>
<dbReference type="InterPro" id="IPR051535">
    <property type="entry name" value="Siderophore_ABC-ATPase"/>
</dbReference>
<dbReference type="PANTHER" id="PTHR42771:SF2">
    <property type="entry name" value="IRON(3+)-HYDROXAMATE IMPORT ATP-BINDING PROTEIN FHUC"/>
    <property type="match status" value="1"/>
</dbReference>
<keyword evidence="7" id="KW-0408">Iron</keyword>
<name>A0A839N417_9MICO</name>
<keyword evidence="3" id="KW-1003">Cell membrane</keyword>
<evidence type="ECO:0000256" key="1">
    <source>
        <dbReference type="ARBA" id="ARBA00004202"/>
    </source>
</evidence>
<evidence type="ECO:0000256" key="4">
    <source>
        <dbReference type="ARBA" id="ARBA00022496"/>
    </source>
</evidence>
<dbReference type="EMBL" id="JACHVQ010000001">
    <property type="protein sequence ID" value="MBB2892478.1"/>
    <property type="molecule type" value="Genomic_DNA"/>
</dbReference>
<dbReference type="Proteomes" id="UP000559182">
    <property type="component" value="Unassembled WGS sequence"/>
</dbReference>
<evidence type="ECO:0000256" key="6">
    <source>
        <dbReference type="ARBA" id="ARBA00022840"/>
    </source>
</evidence>
<accession>A0A839N417</accession>
<dbReference type="GO" id="GO:0005886">
    <property type="term" value="C:plasma membrane"/>
    <property type="evidence" value="ECO:0007669"/>
    <property type="project" value="UniProtKB-SubCell"/>
</dbReference>
<dbReference type="InterPro" id="IPR003439">
    <property type="entry name" value="ABC_transporter-like_ATP-bd"/>
</dbReference>
<evidence type="ECO:0000256" key="2">
    <source>
        <dbReference type="ARBA" id="ARBA00022448"/>
    </source>
</evidence>
<proteinExistence type="predicted"/>
<comment type="caution">
    <text evidence="11">The sequence shown here is derived from an EMBL/GenBank/DDBJ whole genome shotgun (WGS) entry which is preliminary data.</text>
</comment>
<dbReference type="Gene3D" id="3.40.50.300">
    <property type="entry name" value="P-loop containing nucleotide triphosphate hydrolases"/>
    <property type="match status" value="1"/>
</dbReference>
<dbReference type="PROSITE" id="PS50893">
    <property type="entry name" value="ABC_TRANSPORTER_2"/>
    <property type="match status" value="1"/>
</dbReference>
<reference evidence="11 12" key="1">
    <citation type="submission" date="2020-08" db="EMBL/GenBank/DDBJ databases">
        <title>Sequencing the genomes of 1000 actinobacteria strains.</title>
        <authorList>
            <person name="Klenk H.-P."/>
        </authorList>
    </citation>
    <scope>NUCLEOTIDE SEQUENCE [LARGE SCALE GENOMIC DNA]</scope>
    <source>
        <strain evidence="11 12">DSM 105369</strain>
    </source>
</reference>
<dbReference type="AlphaFoldDB" id="A0A839N417"/>
<dbReference type="InterPro" id="IPR027417">
    <property type="entry name" value="P-loop_NTPase"/>
</dbReference>
<organism evidence="11 12">
    <name type="scientific">Flexivirga oryzae</name>
    <dbReference type="NCBI Taxonomy" id="1794944"/>
    <lineage>
        <taxon>Bacteria</taxon>
        <taxon>Bacillati</taxon>
        <taxon>Actinomycetota</taxon>
        <taxon>Actinomycetes</taxon>
        <taxon>Micrococcales</taxon>
        <taxon>Dermacoccaceae</taxon>
        <taxon>Flexivirga</taxon>
    </lineage>
</organism>
<sequence length="272" mass="29710">MRTALAEPRLTTSALSLRYDDRLVVPDLDLELPTGDFTVIVGPNACGKSTTLRALARIMRPDGGAVLLDGTSIKNIPTKELARTLGLLPQSPVAPETVTVRDLVGRGRYPHQSFLRQWSDSDERAVRDAMDATGVTALADRLMEELSGGQRQRAWLAMVLAQEVPLLLLDEPTTFLDVTHQLDVLDLVAGLRDRGLTVVAVLHDLNLACRYADHLVCMRDGRVVDSGSPGDIVTADLVERVFDLPCRVIDDPETGTPLVIPARRRVKQPIAV</sequence>
<dbReference type="PROSITE" id="PS00211">
    <property type="entry name" value="ABC_TRANSPORTER_1"/>
    <property type="match status" value="1"/>
</dbReference>
<keyword evidence="6 11" id="KW-0067">ATP-binding</keyword>
<evidence type="ECO:0000256" key="8">
    <source>
        <dbReference type="ARBA" id="ARBA00023065"/>
    </source>
</evidence>
<dbReference type="GO" id="GO:0005524">
    <property type="term" value="F:ATP binding"/>
    <property type="evidence" value="ECO:0007669"/>
    <property type="project" value="UniProtKB-KW"/>
</dbReference>
<dbReference type="RefSeq" id="WP_183320635.1">
    <property type="nucleotide sequence ID" value="NZ_JACHVQ010000001.1"/>
</dbReference>
<dbReference type="GO" id="GO:0006826">
    <property type="term" value="P:iron ion transport"/>
    <property type="evidence" value="ECO:0007669"/>
    <property type="project" value="UniProtKB-KW"/>
</dbReference>
<dbReference type="CDD" id="cd03214">
    <property type="entry name" value="ABC_Iron-Siderophores_B12_Hemin"/>
    <property type="match status" value="1"/>
</dbReference>
<dbReference type="Pfam" id="PF00005">
    <property type="entry name" value="ABC_tran"/>
    <property type="match status" value="1"/>
</dbReference>
<protein>
    <submittedName>
        <fullName evidence="11">Iron complex transport system ATP-binding protein</fullName>
    </submittedName>
</protein>
<keyword evidence="8" id="KW-0406">Ion transport</keyword>
<comment type="subcellular location">
    <subcellularLocation>
        <location evidence="1">Cell membrane</location>
        <topology evidence="1">Peripheral membrane protein</topology>
    </subcellularLocation>
</comment>
<dbReference type="SUPFAM" id="SSF52540">
    <property type="entry name" value="P-loop containing nucleoside triphosphate hydrolases"/>
    <property type="match status" value="1"/>
</dbReference>
<dbReference type="FunFam" id="3.40.50.300:FF:000134">
    <property type="entry name" value="Iron-enterobactin ABC transporter ATP-binding protein"/>
    <property type="match status" value="1"/>
</dbReference>
<evidence type="ECO:0000313" key="12">
    <source>
        <dbReference type="Proteomes" id="UP000559182"/>
    </source>
</evidence>
<keyword evidence="5" id="KW-0547">Nucleotide-binding</keyword>
<evidence type="ECO:0000256" key="9">
    <source>
        <dbReference type="ARBA" id="ARBA00023136"/>
    </source>
</evidence>